<evidence type="ECO:0000313" key="2">
    <source>
        <dbReference type="EMBL" id="MBW0542029.1"/>
    </source>
</evidence>
<dbReference type="EMBL" id="AVOT02046714">
    <property type="protein sequence ID" value="MBW0542029.1"/>
    <property type="molecule type" value="Genomic_DNA"/>
</dbReference>
<keyword evidence="3" id="KW-1185">Reference proteome</keyword>
<reference evidence="2" key="1">
    <citation type="submission" date="2021-03" db="EMBL/GenBank/DDBJ databases">
        <title>Draft genome sequence of rust myrtle Austropuccinia psidii MF-1, a brazilian biotype.</title>
        <authorList>
            <person name="Quecine M.C."/>
            <person name="Pachon D.M.R."/>
            <person name="Bonatelli M.L."/>
            <person name="Correr F.H."/>
            <person name="Franceschini L.M."/>
            <person name="Leite T.F."/>
            <person name="Margarido G.R.A."/>
            <person name="Almeida C.A."/>
            <person name="Ferrarezi J.A."/>
            <person name="Labate C.A."/>
        </authorList>
    </citation>
    <scope>NUCLEOTIDE SEQUENCE</scope>
    <source>
        <strain evidence="2">MF-1</strain>
    </source>
</reference>
<feature type="compositionally biased region" description="Basic residues" evidence="1">
    <location>
        <begin position="43"/>
        <end position="52"/>
    </location>
</feature>
<feature type="region of interest" description="Disordered" evidence="1">
    <location>
        <begin position="1"/>
        <end position="71"/>
    </location>
</feature>
<proteinExistence type="predicted"/>
<protein>
    <submittedName>
        <fullName evidence="2">Uncharacterized protein</fullName>
    </submittedName>
</protein>
<organism evidence="2 3">
    <name type="scientific">Austropuccinia psidii MF-1</name>
    <dbReference type="NCBI Taxonomy" id="1389203"/>
    <lineage>
        <taxon>Eukaryota</taxon>
        <taxon>Fungi</taxon>
        <taxon>Dikarya</taxon>
        <taxon>Basidiomycota</taxon>
        <taxon>Pucciniomycotina</taxon>
        <taxon>Pucciniomycetes</taxon>
        <taxon>Pucciniales</taxon>
        <taxon>Sphaerophragmiaceae</taxon>
        <taxon>Austropuccinia</taxon>
    </lineage>
</organism>
<evidence type="ECO:0000256" key="1">
    <source>
        <dbReference type="SAM" id="MobiDB-lite"/>
    </source>
</evidence>
<evidence type="ECO:0000313" key="3">
    <source>
        <dbReference type="Proteomes" id="UP000765509"/>
    </source>
</evidence>
<accession>A0A9Q3FNE0</accession>
<feature type="compositionally biased region" description="Polar residues" evidence="1">
    <location>
        <begin position="29"/>
        <end position="39"/>
    </location>
</feature>
<gene>
    <name evidence="2" type="ORF">O181_081744</name>
</gene>
<feature type="compositionally biased region" description="Basic and acidic residues" evidence="1">
    <location>
        <begin position="7"/>
        <end position="26"/>
    </location>
</feature>
<dbReference type="AlphaFoldDB" id="A0A9Q3FNE0"/>
<dbReference type="OrthoDB" id="8942758at2759"/>
<sequence length="110" mass="12792">MEITLELDPRYHEREKKKGSYQEKRPPVTVSNSFRPPQDSSSKKPHNKKTKKGNNFQFSKHKPHDALLNKDNLLIGSEKERRIKEGLCTYCGGKNPIELFFKRPKNRPGS</sequence>
<dbReference type="Proteomes" id="UP000765509">
    <property type="component" value="Unassembled WGS sequence"/>
</dbReference>
<comment type="caution">
    <text evidence="2">The sequence shown here is derived from an EMBL/GenBank/DDBJ whole genome shotgun (WGS) entry which is preliminary data.</text>
</comment>
<name>A0A9Q3FNE0_9BASI</name>